<protein>
    <submittedName>
        <fullName evidence="1">Uncharacterized protein</fullName>
    </submittedName>
</protein>
<dbReference type="OrthoDB" id="10610621at2759"/>
<name>A0A8K0CH80_IGNLU</name>
<dbReference type="EMBL" id="VTPC01084104">
    <property type="protein sequence ID" value="KAF2887318.1"/>
    <property type="molecule type" value="Genomic_DNA"/>
</dbReference>
<comment type="caution">
    <text evidence="1">The sequence shown here is derived from an EMBL/GenBank/DDBJ whole genome shotgun (WGS) entry which is preliminary data.</text>
</comment>
<dbReference type="Proteomes" id="UP000801492">
    <property type="component" value="Unassembled WGS sequence"/>
</dbReference>
<keyword evidence="2" id="KW-1185">Reference proteome</keyword>
<gene>
    <name evidence="1" type="ORF">ILUMI_18855</name>
</gene>
<accession>A0A8K0CH80</accession>
<organism evidence="1 2">
    <name type="scientific">Ignelater luminosus</name>
    <name type="common">Cucubano</name>
    <name type="synonym">Pyrophorus luminosus</name>
    <dbReference type="NCBI Taxonomy" id="2038154"/>
    <lineage>
        <taxon>Eukaryota</taxon>
        <taxon>Metazoa</taxon>
        <taxon>Ecdysozoa</taxon>
        <taxon>Arthropoda</taxon>
        <taxon>Hexapoda</taxon>
        <taxon>Insecta</taxon>
        <taxon>Pterygota</taxon>
        <taxon>Neoptera</taxon>
        <taxon>Endopterygota</taxon>
        <taxon>Coleoptera</taxon>
        <taxon>Polyphaga</taxon>
        <taxon>Elateriformia</taxon>
        <taxon>Elateroidea</taxon>
        <taxon>Elateridae</taxon>
        <taxon>Agrypninae</taxon>
        <taxon>Pyrophorini</taxon>
        <taxon>Ignelater</taxon>
    </lineage>
</organism>
<dbReference type="AlphaFoldDB" id="A0A8K0CH80"/>
<evidence type="ECO:0000313" key="2">
    <source>
        <dbReference type="Proteomes" id="UP000801492"/>
    </source>
</evidence>
<sequence>MSNERESLFNTSTLPTDSSLGFLLTPPDCPLADPIPSDSSTDTSCSAAFKEYGNYEFCCHNRDESNFHVGNCNCLAFPFPTPMFHDPCNLDMLLMDNCNPNLIYTDVGVIPMYDNNSDVEHLLHNISNISGPRWQVSENRNSSTKHNNK</sequence>
<evidence type="ECO:0000313" key="1">
    <source>
        <dbReference type="EMBL" id="KAF2887318.1"/>
    </source>
</evidence>
<reference evidence="1" key="1">
    <citation type="submission" date="2019-08" db="EMBL/GenBank/DDBJ databases">
        <title>The genome of the North American firefly Photinus pyralis.</title>
        <authorList>
            <consortium name="Photinus pyralis genome working group"/>
            <person name="Fallon T.R."/>
            <person name="Sander Lower S.E."/>
            <person name="Weng J.-K."/>
        </authorList>
    </citation>
    <scope>NUCLEOTIDE SEQUENCE</scope>
    <source>
        <strain evidence="1">TRF0915ILg1</strain>
        <tissue evidence="1">Whole body</tissue>
    </source>
</reference>
<proteinExistence type="predicted"/>